<dbReference type="EMBL" id="BLYJ01000013">
    <property type="protein sequence ID" value="GFO88132.1"/>
    <property type="molecule type" value="Genomic_DNA"/>
</dbReference>
<dbReference type="InterPro" id="IPR006379">
    <property type="entry name" value="HAD-SF_hydro_IIB"/>
</dbReference>
<gene>
    <name evidence="1" type="ORF">BUFA31_12960</name>
</gene>
<reference evidence="1 2" key="1">
    <citation type="submission" date="2020-06" db="EMBL/GenBank/DDBJ databases">
        <title>Characterization of fructooligosaccharide metabolism and fructooligosaccharide-degrading enzymes in human commensal butyrate producers.</title>
        <authorList>
            <person name="Tanno H."/>
            <person name="Fujii T."/>
            <person name="Hirano K."/>
            <person name="Maeno S."/>
            <person name="Tonozuka T."/>
            <person name="Sakamoto M."/>
            <person name="Ohkuma M."/>
            <person name="Tochio T."/>
            <person name="Endo A."/>
        </authorList>
    </citation>
    <scope>NUCLEOTIDE SEQUENCE [LARGE SCALE GENOMIC DNA]</scope>
    <source>
        <strain evidence="1 2">JCM 31056</strain>
    </source>
</reference>
<dbReference type="PROSITE" id="PS01229">
    <property type="entry name" value="COF_2"/>
    <property type="match status" value="1"/>
</dbReference>
<dbReference type="PANTHER" id="PTHR10000:SF8">
    <property type="entry name" value="HAD SUPERFAMILY HYDROLASE-LIKE, TYPE 3"/>
    <property type="match status" value="1"/>
</dbReference>
<dbReference type="RefSeq" id="WP_188886002.1">
    <property type="nucleotide sequence ID" value="NZ_BLYJ01000013.1"/>
</dbReference>
<dbReference type="Proteomes" id="UP000620147">
    <property type="component" value="Unassembled WGS sequence"/>
</dbReference>
<sequence>MNQQQYRLLCMDIDGTLLNSAHKLPLANREAVQFAAKNGVTICLMSARPPRAVFPIRDALGVDGPLVCCGGGLILSGENRLADSRLTRACAQAVRQETQARGIHLSVYRDLDWLIAAEDEWSRAEAQITGVQPTVAPLETLFADWGDAGAHKLLCIGEKSQIDEMIPVLEAKHLPMTLVSSKDEYLEVVPAGAGKDTAMHVLCDSLHISPNEVMALGDHDIDAPLLRAAGLGIAVGNASPIARAAADEVTASCDEDGVACAIYRHIGGGAGMKYRLLALDLDGTLLNSRKEVTPEVKQALEWVKERGVHVVLSTGRIVGEAAEFARELPCEDLMVTAGGTAIATASDERILQSWDMPCEIGAKVVEAVQSRPVRVMIYVGSKIYINEYSNRDFVANYRVEGFHANKIVVEDIAGEIRKNHLNVTKVYALGEREVLEQALVEIRPLPGLTITSSGSDNFEILPAGADKGRALTRLGEMLGITPDEMVAIGDSDNDAEMLRAVGMPVAMGNADAALKDLAKYITADCDHDGVAQAVYHLFQ</sequence>
<dbReference type="NCBIfam" id="TIGR00099">
    <property type="entry name" value="Cof-subfamily"/>
    <property type="match status" value="2"/>
</dbReference>
<name>A0ABQ1DZK3_9FIRM</name>
<dbReference type="InterPro" id="IPR036412">
    <property type="entry name" value="HAD-like_sf"/>
</dbReference>
<proteinExistence type="predicted"/>
<evidence type="ECO:0008006" key="3">
    <source>
        <dbReference type="Google" id="ProtNLM"/>
    </source>
</evidence>
<protein>
    <recommendedName>
        <fullName evidence="3">HAD family phosphatase</fullName>
    </recommendedName>
</protein>
<dbReference type="CDD" id="cd07516">
    <property type="entry name" value="HAD_Pase"/>
    <property type="match status" value="2"/>
</dbReference>
<dbReference type="Gene3D" id="3.30.1240.10">
    <property type="match status" value="2"/>
</dbReference>
<dbReference type="Gene3D" id="3.40.50.1000">
    <property type="entry name" value="HAD superfamily/HAD-like"/>
    <property type="match status" value="2"/>
</dbReference>
<evidence type="ECO:0000313" key="2">
    <source>
        <dbReference type="Proteomes" id="UP000620147"/>
    </source>
</evidence>
<evidence type="ECO:0000313" key="1">
    <source>
        <dbReference type="EMBL" id="GFO88132.1"/>
    </source>
</evidence>
<keyword evidence="2" id="KW-1185">Reference proteome</keyword>
<dbReference type="SFLD" id="SFLDG01144">
    <property type="entry name" value="C2.B.4:_PGP_Like"/>
    <property type="match status" value="2"/>
</dbReference>
<accession>A0ABQ1DZK3</accession>
<organism evidence="1 2">
    <name type="scientific">Butyricicoccus faecihominis</name>
    <dbReference type="NCBI Taxonomy" id="1712515"/>
    <lineage>
        <taxon>Bacteria</taxon>
        <taxon>Bacillati</taxon>
        <taxon>Bacillota</taxon>
        <taxon>Clostridia</taxon>
        <taxon>Eubacteriales</taxon>
        <taxon>Butyricicoccaceae</taxon>
        <taxon>Butyricicoccus</taxon>
    </lineage>
</organism>
<dbReference type="NCBIfam" id="TIGR01484">
    <property type="entry name" value="HAD-SF-IIB"/>
    <property type="match status" value="2"/>
</dbReference>
<dbReference type="InterPro" id="IPR000150">
    <property type="entry name" value="Cof"/>
</dbReference>
<dbReference type="SUPFAM" id="SSF56784">
    <property type="entry name" value="HAD-like"/>
    <property type="match status" value="2"/>
</dbReference>
<comment type="caution">
    <text evidence="1">The sequence shown here is derived from an EMBL/GenBank/DDBJ whole genome shotgun (WGS) entry which is preliminary data.</text>
</comment>
<dbReference type="SFLD" id="SFLDG01140">
    <property type="entry name" value="C2.B:_Phosphomannomutase_and_P"/>
    <property type="match status" value="2"/>
</dbReference>
<dbReference type="InterPro" id="IPR023214">
    <property type="entry name" value="HAD_sf"/>
</dbReference>
<dbReference type="PROSITE" id="PS01228">
    <property type="entry name" value="COF_1"/>
    <property type="match status" value="2"/>
</dbReference>
<dbReference type="Pfam" id="PF08282">
    <property type="entry name" value="Hydrolase_3"/>
    <property type="match status" value="2"/>
</dbReference>
<dbReference type="PANTHER" id="PTHR10000">
    <property type="entry name" value="PHOSPHOSERINE PHOSPHATASE"/>
    <property type="match status" value="1"/>
</dbReference>
<dbReference type="SFLD" id="SFLDS00003">
    <property type="entry name" value="Haloacid_Dehalogenase"/>
    <property type="match status" value="2"/>
</dbReference>